<dbReference type="AlphaFoldDB" id="A0A7X3MTC0"/>
<evidence type="ECO:0000313" key="2">
    <source>
        <dbReference type="EMBL" id="MXQ12834.1"/>
    </source>
</evidence>
<dbReference type="PANTHER" id="PTHR40660:SF1">
    <property type="entry name" value="5'-PHOSPHATE OXIDASE PUTATIVE DOMAIN-CONTAINING PROTEIN-RELATED"/>
    <property type="match status" value="1"/>
</dbReference>
<organism evidence="2 3">
    <name type="scientific">Microvirga makkahensis</name>
    <dbReference type="NCBI Taxonomy" id="1128670"/>
    <lineage>
        <taxon>Bacteria</taxon>
        <taxon>Pseudomonadati</taxon>
        <taxon>Pseudomonadota</taxon>
        <taxon>Alphaproteobacteria</taxon>
        <taxon>Hyphomicrobiales</taxon>
        <taxon>Methylobacteriaceae</taxon>
        <taxon>Microvirga</taxon>
    </lineage>
</organism>
<name>A0A7X3MTC0_9HYPH</name>
<proteinExistence type="predicted"/>
<dbReference type="Gene3D" id="2.30.110.10">
    <property type="entry name" value="Electron Transport, Fmn-binding Protein, Chain A"/>
    <property type="match status" value="1"/>
</dbReference>
<protein>
    <submittedName>
        <fullName evidence="2">GAF domain-containing protein</fullName>
    </submittedName>
</protein>
<dbReference type="RefSeq" id="WP_160885414.1">
    <property type="nucleotide sequence ID" value="NZ_WURB01000010.1"/>
</dbReference>
<dbReference type="SMART" id="SM00065">
    <property type="entry name" value="GAF"/>
    <property type="match status" value="1"/>
</dbReference>
<sequence length="446" mass="49021">MTIRLRDLVACFEGVIPSIIATAAPDGTPNISYLSHVVLVDDERVALSNQFFSKTAANVRANPTAAVLIVDPRDGAQYQLYVAFEQTLDSGELFEEMAAQLRATSTQMGLGEVMRLRGVDIYRVEAVHAVPSTRPRLKVPSREAGLQLMTVAAITRKISEAVDAGSIVDAVLDGLRDRFNFTNAMLLLKDPTGERLFTIGSRGYDRSGIGSEVLVGEGVIGTAASERRPVRVSDMSRIRRFGSAVHASSYEENRTRTILLPGMQDTMSQVALPMIAHGSLRGVLFLESSRRLAFTKEDEVALVVVATQAAAALALAETEAGEGQPSEPTVAAEPVMAGRQFRVVHYAYDDSIFIENEYLIKGVPGRLLVHLLRIYLREGRTEFTNREIRLSEELRLPDIKDNLETRLLLLRRRLEEKAVPIQLLRVGRGRIRLEVAGSAVLEEAAD</sequence>
<feature type="domain" description="GAF" evidence="1">
    <location>
        <begin position="163"/>
        <end position="323"/>
    </location>
</feature>
<dbReference type="Proteomes" id="UP000436483">
    <property type="component" value="Unassembled WGS sequence"/>
</dbReference>
<dbReference type="SUPFAM" id="SSF55781">
    <property type="entry name" value="GAF domain-like"/>
    <property type="match status" value="1"/>
</dbReference>
<evidence type="ECO:0000259" key="1">
    <source>
        <dbReference type="SMART" id="SM00065"/>
    </source>
</evidence>
<gene>
    <name evidence="2" type="ORF">GR328_15480</name>
</gene>
<reference evidence="2 3" key="1">
    <citation type="submission" date="2019-12" db="EMBL/GenBank/DDBJ databases">
        <authorList>
            <person name="Yuan C.-G."/>
        </authorList>
    </citation>
    <scope>NUCLEOTIDE SEQUENCE [LARGE SCALE GENOMIC DNA]</scope>
    <source>
        <strain evidence="2 3">KCTC 23863</strain>
    </source>
</reference>
<dbReference type="PANTHER" id="PTHR40660">
    <property type="entry name" value="5'-PHOSPHATE OXIDASE PUTATIVE DOMAIN-CONTAINING PROTEIN-RELATED"/>
    <property type="match status" value="1"/>
</dbReference>
<dbReference type="SUPFAM" id="SSF50475">
    <property type="entry name" value="FMN-binding split barrel"/>
    <property type="match status" value="1"/>
</dbReference>
<dbReference type="Pfam" id="PF01243">
    <property type="entry name" value="PNPOx_N"/>
    <property type="match status" value="1"/>
</dbReference>
<accession>A0A7X3MTC0</accession>
<dbReference type="InterPro" id="IPR012349">
    <property type="entry name" value="Split_barrel_FMN-bd"/>
</dbReference>
<evidence type="ECO:0000313" key="3">
    <source>
        <dbReference type="Proteomes" id="UP000436483"/>
    </source>
</evidence>
<comment type="caution">
    <text evidence="2">The sequence shown here is derived from an EMBL/GenBank/DDBJ whole genome shotgun (WGS) entry which is preliminary data.</text>
</comment>
<dbReference type="InterPro" id="IPR029016">
    <property type="entry name" value="GAF-like_dom_sf"/>
</dbReference>
<keyword evidence="3" id="KW-1185">Reference proteome</keyword>
<dbReference type="InterPro" id="IPR003018">
    <property type="entry name" value="GAF"/>
</dbReference>
<reference evidence="2 3" key="2">
    <citation type="submission" date="2020-01" db="EMBL/GenBank/DDBJ databases">
        <title>Microvirga sp. nov., an arsenate reduction bacterium isolated from Tibet hotspring sediments.</title>
        <authorList>
            <person name="Xian W.-D."/>
            <person name="Li W.-J."/>
        </authorList>
    </citation>
    <scope>NUCLEOTIDE SEQUENCE [LARGE SCALE GENOMIC DNA]</scope>
    <source>
        <strain evidence="2 3">KCTC 23863</strain>
    </source>
</reference>
<dbReference type="OrthoDB" id="329702at2"/>
<dbReference type="EMBL" id="WURB01000010">
    <property type="protein sequence ID" value="MXQ12834.1"/>
    <property type="molecule type" value="Genomic_DNA"/>
</dbReference>
<dbReference type="Pfam" id="PF01590">
    <property type="entry name" value="GAF"/>
    <property type="match status" value="1"/>
</dbReference>
<dbReference type="InterPro" id="IPR011576">
    <property type="entry name" value="Pyridox_Oxase_N"/>
</dbReference>
<dbReference type="Gene3D" id="3.30.450.40">
    <property type="match status" value="1"/>
</dbReference>